<evidence type="ECO:0000256" key="3">
    <source>
        <dbReference type="ARBA" id="ARBA00022833"/>
    </source>
</evidence>
<feature type="domain" description="PHD-type" evidence="6">
    <location>
        <begin position="378"/>
        <end position="436"/>
    </location>
</feature>
<evidence type="ECO:0000256" key="5">
    <source>
        <dbReference type="SAM" id="MobiDB-lite"/>
    </source>
</evidence>
<dbReference type="InterPro" id="IPR001965">
    <property type="entry name" value="Znf_PHD"/>
</dbReference>
<feature type="region of interest" description="Disordered" evidence="5">
    <location>
        <begin position="1"/>
        <end position="23"/>
    </location>
</feature>
<organism evidence="7 8">
    <name type="scientific">Ananas comosus</name>
    <name type="common">Pineapple</name>
    <name type="synonym">Ananas ananas</name>
    <dbReference type="NCBI Taxonomy" id="4615"/>
    <lineage>
        <taxon>Eukaryota</taxon>
        <taxon>Viridiplantae</taxon>
        <taxon>Streptophyta</taxon>
        <taxon>Embryophyta</taxon>
        <taxon>Tracheophyta</taxon>
        <taxon>Spermatophyta</taxon>
        <taxon>Magnoliopsida</taxon>
        <taxon>Liliopsida</taxon>
        <taxon>Poales</taxon>
        <taxon>Bromeliaceae</taxon>
        <taxon>Bromelioideae</taxon>
        <taxon>Ananas</taxon>
    </lineage>
</organism>
<dbReference type="Pfam" id="PF00628">
    <property type="entry name" value="PHD"/>
    <property type="match status" value="1"/>
</dbReference>
<accession>A0A199W2X2</accession>
<name>A0A199W2X2_ANACO</name>
<evidence type="ECO:0000313" key="8">
    <source>
        <dbReference type="Proteomes" id="UP000092600"/>
    </source>
</evidence>
<feature type="compositionally biased region" description="Basic and acidic residues" evidence="5">
    <location>
        <begin position="38"/>
        <end position="55"/>
    </location>
</feature>
<sequence>MRMKRERKLRLAAASDGTDNAKSRCSDYMVVDKDGPLVNSKEEAGRRSQLFEKTSKQLRIHPYQSKSSTQRPQATTHLSDNSVAVGNMEEHHGAVLQKNTSEQDGCASTDSHWTRWKYVLENMLQLPDVCESGGVRSCICDALTMGHSGLTKRLEVSDISRNTEQPQNFALLCDLLWRTFEDNKTKGFFDFSIINAKMKNGDYGHAPGLIDQDIQQAWEKVKEVGRKMIHLSECLSNMSSAPSQKQKNCAIVVEQKNSVKSNTCNLDHSAKVNQTKPSSLHKTSASQQCSAKANGKESHFSCPNSATKLKPIRSSHFTPYCTNKREPPKPISMTYVRKDSLNQSCAAYDKLEDDSQANDSRVSSVSNIELDEARTSISRLCKLCGTCEEENKRFLVCRHIDCPYKFYHIRCLNSRQIASTVPWNIRCWLCPSCLCRACLSDKDDDKILLCDGCEEAYHIYCVDLPRDLVPTGEWYCVRCNAQSEREVLRSKQGIFKRHRISNDVEGGNESTCGVDLLLSAAEKLKFEENMRGRDKSKKGHHCTHFVKP</sequence>
<evidence type="ECO:0000256" key="1">
    <source>
        <dbReference type="ARBA" id="ARBA00022723"/>
    </source>
</evidence>
<dbReference type="InterPro" id="IPR013083">
    <property type="entry name" value="Znf_RING/FYVE/PHD"/>
</dbReference>
<evidence type="ECO:0000256" key="4">
    <source>
        <dbReference type="PROSITE-ProRule" id="PRU00146"/>
    </source>
</evidence>
<feature type="compositionally biased region" description="Polar residues" evidence="5">
    <location>
        <begin position="64"/>
        <end position="77"/>
    </location>
</feature>
<keyword evidence="3" id="KW-0862">Zinc</keyword>
<feature type="compositionally biased region" description="Basic residues" evidence="5">
    <location>
        <begin position="1"/>
        <end position="10"/>
    </location>
</feature>
<dbReference type="GO" id="GO:0008270">
    <property type="term" value="F:zinc ion binding"/>
    <property type="evidence" value="ECO:0007669"/>
    <property type="project" value="UniProtKB-KW"/>
</dbReference>
<dbReference type="PANTHER" id="PTHR47162:SF9">
    <property type="entry name" value="PHD FINGER PROTEIN EHD3-LIKE"/>
    <property type="match status" value="1"/>
</dbReference>
<dbReference type="Gene3D" id="3.30.40.10">
    <property type="entry name" value="Zinc/RING finger domain, C3HC4 (zinc finger)"/>
    <property type="match status" value="1"/>
</dbReference>
<dbReference type="Proteomes" id="UP000092600">
    <property type="component" value="Unassembled WGS sequence"/>
</dbReference>
<evidence type="ECO:0000256" key="2">
    <source>
        <dbReference type="ARBA" id="ARBA00022771"/>
    </source>
</evidence>
<feature type="region of interest" description="Disordered" evidence="5">
    <location>
        <begin position="38"/>
        <end position="77"/>
    </location>
</feature>
<evidence type="ECO:0000259" key="6">
    <source>
        <dbReference type="PROSITE" id="PS50016"/>
    </source>
</evidence>
<dbReference type="SUPFAM" id="SSF57903">
    <property type="entry name" value="FYVE/PHD zinc finger"/>
    <property type="match status" value="2"/>
</dbReference>
<reference evidence="7 8" key="1">
    <citation type="journal article" date="2016" name="DNA Res.">
        <title>The draft genome of MD-2 pineapple using hybrid error correction of long reads.</title>
        <authorList>
            <person name="Redwan R.M."/>
            <person name="Saidin A."/>
            <person name="Kumar S.V."/>
        </authorList>
    </citation>
    <scope>NUCLEOTIDE SEQUENCE [LARGE SCALE GENOMIC DNA]</scope>
    <source>
        <strain evidence="8">cv. MD2</strain>
        <tissue evidence="7">Leaf</tissue>
    </source>
</reference>
<comment type="caution">
    <text evidence="7">The sequence shown here is derived from an EMBL/GenBank/DDBJ whole genome shotgun (WGS) entry which is preliminary data.</text>
</comment>
<keyword evidence="1" id="KW-0479">Metal-binding</keyword>
<keyword evidence="2 4" id="KW-0863">Zinc-finger</keyword>
<dbReference type="AlphaFoldDB" id="A0A199W2X2"/>
<dbReference type="PROSITE" id="PS50016">
    <property type="entry name" value="ZF_PHD_2"/>
    <property type="match status" value="2"/>
</dbReference>
<dbReference type="SMART" id="SM00249">
    <property type="entry name" value="PHD"/>
    <property type="match status" value="2"/>
</dbReference>
<gene>
    <name evidence="7" type="ORF">ACMD2_06599</name>
</gene>
<proteinExistence type="predicted"/>
<evidence type="ECO:0000313" key="7">
    <source>
        <dbReference type="EMBL" id="OAY83245.1"/>
    </source>
</evidence>
<dbReference type="EMBL" id="LSRQ01000366">
    <property type="protein sequence ID" value="OAY83245.1"/>
    <property type="molecule type" value="Genomic_DNA"/>
</dbReference>
<dbReference type="STRING" id="4615.A0A199W2X2"/>
<dbReference type="InterPro" id="IPR019787">
    <property type="entry name" value="Znf_PHD-finger"/>
</dbReference>
<protein>
    <submittedName>
        <fullName evidence="7">Methyl-CpG-binding domain-containing protein 9</fullName>
    </submittedName>
</protein>
<dbReference type="PANTHER" id="PTHR47162">
    <property type="entry name" value="OS02G0192300 PROTEIN"/>
    <property type="match status" value="1"/>
</dbReference>
<feature type="domain" description="PHD-type" evidence="6">
    <location>
        <begin position="432"/>
        <end position="482"/>
    </location>
</feature>
<dbReference type="InterPro" id="IPR011011">
    <property type="entry name" value="Znf_FYVE_PHD"/>
</dbReference>